<dbReference type="STRING" id="74649.A0A2P6RC05"/>
<dbReference type="InterPro" id="IPR036388">
    <property type="entry name" value="WH-like_DNA-bd_sf"/>
</dbReference>
<comment type="similarity">
    <text evidence="1">Belongs to the disease resistance NB-LRR family.</text>
</comment>
<dbReference type="Gene3D" id="1.10.8.430">
    <property type="entry name" value="Helical domain of apoptotic protease-activating factors"/>
    <property type="match status" value="1"/>
</dbReference>
<sequence length="519" mass="59920">MKKSGSLVGGAVLGTVFNALYEGLKHLIHKNHIFKAFFKDMKSSLDHLRPLIQQIVECNDKLIYCSKEELEGLEEVIKEGGQLVEKCLKVSRWKHLKKYKYARKLLEWDESLKMQLVILKVQESRDVKKIAVELDNLAIKVDHMNDMIQNQSAGSSSSHAALELPPLPDLIVGLEVPLMELKRKLLTDDGESMLVLTAPGGCGKTTLAKKFCQDQQVKEQVGRWLQRYFVEKRHHPILLVLDDVWSGSESIVGHFHFEMSNYKILVTSRSEFPWFASSYHLKLLDEHNAMKLFHHYASLGDGSSLIKEELSRKIVQRCNGFPLAITIVGRSLCEKPIEFWRKTEAEWAKGSSILDTETKLFLCLQSSLDALDEDMALVKECFFDLGSFPEDYQIPLATLFDMWVELHGLDEHSKCIANVYELRTRTLANLIDHREMKMEGDDFYDERFLTQHDLLRELAIYHAKLEPVERRKRVIIEICGNDLPKWWRERKYQPMKARLLSISTDRGSQWNGPTCKCQK</sequence>
<comment type="caution">
    <text evidence="4">The sequence shown here is derived from an EMBL/GenBank/DDBJ whole genome shotgun (WGS) entry which is preliminary data.</text>
</comment>
<name>A0A2P6RC05_ROSCH</name>
<evidence type="ECO:0000256" key="2">
    <source>
        <dbReference type="ARBA" id="ARBA00022821"/>
    </source>
</evidence>
<evidence type="ECO:0000259" key="3">
    <source>
        <dbReference type="PROSITE" id="PS51153"/>
    </source>
</evidence>
<protein>
    <submittedName>
        <fullName evidence="4">Putative powdery mildew resistance protein, RPW8</fullName>
    </submittedName>
</protein>
<dbReference type="Gene3D" id="1.10.10.10">
    <property type="entry name" value="Winged helix-like DNA-binding domain superfamily/Winged helix DNA-binding domain"/>
    <property type="match status" value="1"/>
</dbReference>
<evidence type="ECO:0000256" key="1">
    <source>
        <dbReference type="ARBA" id="ARBA00008894"/>
    </source>
</evidence>
<dbReference type="Proteomes" id="UP000238479">
    <property type="component" value="Chromosome 3"/>
</dbReference>
<evidence type="ECO:0000313" key="4">
    <source>
        <dbReference type="EMBL" id="PRQ43962.1"/>
    </source>
</evidence>
<dbReference type="PANTHER" id="PTHR36766">
    <property type="entry name" value="PLANT BROAD-SPECTRUM MILDEW RESISTANCE PROTEIN RPW8"/>
    <property type="match status" value="1"/>
</dbReference>
<dbReference type="OMA" id="CATTHIH"/>
<evidence type="ECO:0000313" key="5">
    <source>
        <dbReference type="Proteomes" id="UP000238479"/>
    </source>
</evidence>
<dbReference type="Gene3D" id="3.40.50.300">
    <property type="entry name" value="P-loop containing nucleotide triphosphate hydrolases"/>
    <property type="match status" value="2"/>
</dbReference>
<feature type="domain" description="RPW8" evidence="3">
    <location>
        <begin position="2"/>
        <end position="153"/>
    </location>
</feature>
<dbReference type="PROSITE" id="PS51153">
    <property type="entry name" value="RPW8"/>
    <property type="match status" value="1"/>
</dbReference>
<dbReference type="PANTHER" id="PTHR36766:SF3">
    <property type="entry name" value="RPW8 DOMAIN-CONTAINING PROTEIN"/>
    <property type="match status" value="1"/>
</dbReference>
<organism evidence="4 5">
    <name type="scientific">Rosa chinensis</name>
    <name type="common">China rose</name>
    <dbReference type="NCBI Taxonomy" id="74649"/>
    <lineage>
        <taxon>Eukaryota</taxon>
        <taxon>Viridiplantae</taxon>
        <taxon>Streptophyta</taxon>
        <taxon>Embryophyta</taxon>
        <taxon>Tracheophyta</taxon>
        <taxon>Spermatophyta</taxon>
        <taxon>Magnoliopsida</taxon>
        <taxon>eudicotyledons</taxon>
        <taxon>Gunneridae</taxon>
        <taxon>Pentapetalae</taxon>
        <taxon>rosids</taxon>
        <taxon>fabids</taxon>
        <taxon>Rosales</taxon>
        <taxon>Rosaceae</taxon>
        <taxon>Rosoideae</taxon>
        <taxon>Rosoideae incertae sedis</taxon>
        <taxon>Rosa</taxon>
    </lineage>
</organism>
<reference evidence="4 5" key="1">
    <citation type="journal article" date="2018" name="Nat. Genet.">
        <title>The Rosa genome provides new insights in the design of modern roses.</title>
        <authorList>
            <person name="Bendahmane M."/>
        </authorList>
    </citation>
    <scope>NUCLEOTIDE SEQUENCE [LARGE SCALE GENOMIC DNA]</scope>
    <source>
        <strain evidence="5">cv. Old Blush</strain>
    </source>
</reference>
<dbReference type="InterPro" id="IPR008808">
    <property type="entry name" value="Powdery_mildew-R_dom"/>
</dbReference>
<dbReference type="PRINTS" id="PR00364">
    <property type="entry name" value="DISEASERSIST"/>
</dbReference>
<gene>
    <name evidence="4" type="ORF">RchiOBHm_Chr3g0473971</name>
</gene>
<dbReference type="EMBL" id="PDCK01000041">
    <property type="protein sequence ID" value="PRQ43962.1"/>
    <property type="molecule type" value="Genomic_DNA"/>
</dbReference>
<keyword evidence="5" id="KW-1185">Reference proteome</keyword>
<proteinExistence type="inferred from homology"/>
<dbReference type="InterPro" id="IPR027417">
    <property type="entry name" value="P-loop_NTPase"/>
</dbReference>
<dbReference type="InterPro" id="IPR042197">
    <property type="entry name" value="Apaf_helical"/>
</dbReference>
<dbReference type="Gramene" id="PRQ43962">
    <property type="protein sequence ID" value="PRQ43962"/>
    <property type="gene ID" value="RchiOBHm_Chr3g0473971"/>
</dbReference>
<dbReference type="AlphaFoldDB" id="A0A2P6RC05"/>
<dbReference type="GO" id="GO:0006952">
    <property type="term" value="P:defense response"/>
    <property type="evidence" value="ECO:0007669"/>
    <property type="project" value="UniProtKB-KW"/>
</dbReference>
<dbReference type="GO" id="GO:0043531">
    <property type="term" value="F:ADP binding"/>
    <property type="evidence" value="ECO:0007669"/>
    <property type="project" value="InterPro"/>
</dbReference>
<accession>A0A2P6RC05</accession>
<dbReference type="SUPFAM" id="SSF52540">
    <property type="entry name" value="P-loop containing nucleoside triphosphate hydrolases"/>
    <property type="match status" value="1"/>
</dbReference>
<dbReference type="Pfam" id="PF05659">
    <property type="entry name" value="RPW8"/>
    <property type="match status" value="1"/>
</dbReference>
<keyword evidence="2" id="KW-0611">Plant defense</keyword>